<evidence type="ECO:0000313" key="1">
    <source>
        <dbReference type="EMBL" id="HBU52278.1"/>
    </source>
</evidence>
<dbReference type="InterPro" id="IPR036890">
    <property type="entry name" value="HATPase_C_sf"/>
</dbReference>
<dbReference type="Proteomes" id="UP000264779">
    <property type="component" value="Unassembled WGS sequence"/>
</dbReference>
<feature type="non-terminal residue" evidence="1">
    <location>
        <position position="1"/>
    </location>
</feature>
<proteinExistence type="predicted"/>
<gene>
    <name evidence="1" type="ORF">DEB45_13560</name>
</gene>
<comment type="caution">
    <text evidence="1">The sequence shown here is derived from an EMBL/GenBank/DDBJ whole genome shotgun (WGS) entry which is preliminary data.</text>
</comment>
<evidence type="ECO:0000313" key="2">
    <source>
        <dbReference type="Proteomes" id="UP000264779"/>
    </source>
</evidence>
<dbReference type="AlphaFoldDB" id="A0A358E1F3"/>
<dbReference type="Gene3D" id="3.30.565.10">
    <property type="entry name" value="Histidine kinase-like ATPase, C-terminal domain"/>
    <property type="match status" value="1"/>
</dbReference>
<organism evidence="1 2">
    <name type="scientific">Alteromonas australica</name>
    <dbReference type="NCBI Taxonomy" id="589873"/>
    <lineage>
        <taxon>Bacteria</taxon>
        <taxon>Pseudomonadati</taxon>
        <taxon>Pseudomonadota</taxon>
        <taxon>Gammaproteobacteria</taxon>
        <taxon>Alteromonadales</taxon>
        <taxon>Alteromonadaceae</taxon>
        <taxon>Alteromonas/Salinimonas group</taxon>
        <taxon>Alteromonas</taxon>
    </lineage>
</organism>
<accession>A0A358E1F3</accession>
<sequence>MKSQLVNSMVSVRADATRHEKSDTPHLGLGLFIADLIANFHRGTLNISNAPDFSGVEVIFTFPTLK</sequence>
<dbReference type="SUPFAM" id="SSF55874">
    <property type="entry name" value="ATPase domain of HSP90 chaperone/DNA topoisomerase II/histidine kinase"/>
    <property type="match status" value="1"/>
</dbReference>
<name>A0A358E1F3_9ALTE</name>
<reference evidence="1 2" key="1">
    <citation type="journal article" date="2018" name="Nat. Biotechnol.">
        <title>A standardized bacterial taxonomy based on genome phylogeny substantially revises the tree of life.</title>
        <authorList>
            <person name="Parks D.H."/>
            <person name="Chuvochina M."/>
            <person name="Waite D.W."/>
            <person name="Rinke C."/>
            <person name="Skarshewski A."/>
            <person name="Chaumeil P.A."/>
            <person name="Hugenholtz P."/>
        </authorList>
    </citation>
    <scope>NUCLEOTIDE SEQUENCE [LARGE SCALE GENOMIC DNA]</scope>
    <source>
        <strain evidence="1">UBA11621</strain>
    </source>
</reference>
<dbReference type="EMBL" id="DONK01000205">
    <property type="protein sequence ID" value="HBU52278.1"/>
    <property type="molecule type" value="Genomic_DNA"/>
</dbReference>
<evidence type="ECO:0008006" key="3">
    <source>
        <dbReference type="Google" id="ProtNLM"/>
    </source>
</evidence>
<protein>
    <recommendedName>
        <fullName evidence="3">ATP-binding protein</fullName>
    </recommendedName>
</protein>